<dbReference type="PANTHER" id="PTHR35765">
    <property type="entry name" value="OS05G0569200 PROTEIN"/>
    <property type="match status" value="1"/>
</dbReference>
<dbReference type="EMBL" id="AP018216">
    <property type="protein sequence ID" value="BAY68619.1"/>
    <property type="molecule type" value="Genomic_DNA"/>
</dbReference>
<accession>A0A1Z4KI16</accession>
<dbReference type="Pfam" id="PF11341">
    <property type="entry name" value="DUF3143"/>
    <property type="match status" value="1"/>
</dbReference>
<dbReference type="Proteomes" id="UP000217507">
    <property type="component" value="Chromosome"/>
</dbReference>
<evidence type="ECO:0000313" key="1">
    <source>
        <dbReference type="EMBL" id="BAY68619.1"/>
    </source>
</evidence>
<gene>
    <name evidence="1" type="ORF">NIES23_14070</name>
</gene>
<reference evidence="1 2" key="1">
    <citation type="submission" date="2017-06" db="EMBL/GenBank/DDBJ databases">
        <title>Genome sequencing of cyanobaciteial culture collection at National Institute for Environmental Studies (NIES).</title>
        <authorList>
            <person name="Hirose Y."/>
            <person name="Shimura Y."/>
            <person name="Fujisawa T."/>
            <person name="Nakamura Y."/>
            <person name="Kawachi M."/>
        </authorList>
    </citation>
    <scope>NUCLEOTIDE SEQUENCE [LARGE SCALE GENOMIC DNA]</scope>
    <source>
        <strain evidence="1 2">NIES-23</strain>
    </source>
</reference>
<name>A0A1Z4KI16_ANAVA</name>
<sequence>MSLPPANTPLYSHPLPQIEQWLKEQGCQQDDTQLHCWRLQCPSWQAELWLDVEQIVVRYVQAGENGQDIQRAFKYSLSREDIEQAVFSGP</sequence>
<dbReference type="PANTHER" id="PTHR35765:SF2">
    <property type="entry name" value="OS05G0569200 PROTEIN"/>
    <property type="match status" value="1"/>
</dbReference>
<dbReference type="InterPro" id="IPR021489">
    <property type="entry name" value="DUF3143"/>
</dbReference>
<proteinExistence type="predicted"/>
<organism evidence="1 2">
    <name type="scientific">Trichormus variabilis NIES-23</name>
    <dbReference type="NCBI Taxonomy" id="1973479"/>
    <lineage>
        <taxon>Bacteria</taxon>
        <taxon>Bacillati</taxon>
        <taxon>Cyanobacteriota</taxon>
        <taxon>Cyanophyceae</taxon>
        <taxon>Nostocales</taxon>
        <taxon>Nostocaceae</taxon>
        <taxon>Trichormus</taxon>
    </lineage>
</organism>
<evidence type="ECO:0000313" key="2">
    <source>
        <dbReference type="Proteomes" id="UP000217507"/>
    </source>
</evidence>
<evidence type="ECO:0008006" key="3">
    <source>
        <dbReference type="Google" id="ProtNLM"/>
    </source>
</evidence>
<dbReference type="AlphaFoldDB" id="A0A1Z4KI16"/>
<protein>
    <recommendedName>
        <fullName evidence="3">DUF3143 domain-containing protein</fullName>
    </recommendedName>
</protein>